<proteinExistence type="predicted"/>
<dbReference type="InterPro" id="IPR013149">
    <property type="entry name" value="ADH-like_C"/>
</dbReference>
<dbReference type="Gene3D" id="3.90.180.10">
    <property type="entry name" value="Medium-chain alcohol dehydrogenases, catalytic domain"/>
    <property type="match status" value="1"/>
</dbReference>
<name>A0A2T6AGT5_9FLAO</name>
<reference evidence="4 5" key="1">
    <citation type="submission" date="2018-04" db="EMBL/GenBank/DDBJ databases">
        <title>Genomic Encyclopedia of Archaeal and Bacterial Type Strains, Phase II (KMG-II): from individual species to whole genera.</title>
        <authorList>
            <person name="Goeker M."/>
        </authorList>
    </citation>
    <scope>NUCLEOTIDE SEQUENCE [LARGE SCALE GENOMIC DNA]</scope>
    <source>
        <strain evidence="4 5">DSM 23082</strain>
    </source>
</reference>
<organism evidence="4 5">
    <name type="scientific">Christiangramia gaetbulicola</name>
    <dbReference type="NCBI Taxonomy" id="703340"/>
    <lineage>
        <taxon>Bacteria</taxon>
        <taxon>Pseudomonadati</taxon>
        <taxon>Bacteroidota</taxon>
        <taxon>Flavobacteriia</taxon>
        <taxon>Flavobacteriales</taxon>
        <taxon>Flavobacteriaceae</taxon>
        <taxon>Christiangramia</taxon>
    </lineage>
</organism>
<feature type="domain" description="Enoyl reductase (ER)" evidence="3">
    <location>
        <begin position="15"/>
        <end position="322"/>
    </location>
</feature>
<keyword evidence="5" id="KW-1185">Reference proteome</keyword>
<dbReference type="GO" id="GO:0070402">
    <property type="term" value="F:NADPH binding"/>
    <property type="evidence" value="ECO:0007669"/>
    <property type="project" value="TreeGrafter"/>
</dbReference>
<gene>
    <name evidence="4" type="ORF">C8P64_1516</name>
</gene>
<dbReference type="AlphaFoldDB" id="A0A2T6AGT5"/>
<keyword evidence="2" id="KW-0560">Oxidoreductase</keyword>
<dbReference type="PANTHER" id="PTHR48106:SF13">
    <property type="entry name" value="QUINONE OXIDOREDUCTASE-RELATED"/>
    <property type="match status" value="1"/>
</dbReference>
<evidence type="ECO:0000313" key="5">
    <source>
        <dbReference type="Proteomes" id="UP000244174"/>
    </source>
</evidence>
<dbReference type="SUPFAM" id="SSF50129">
    <property type="entry name" value="GroES-like"/>
    <property type="match status" value="1"/>
</dbReference>
<protein>
    <submittedName>
        <fullName evidence="4">NADPH2:quinone reductase</fullName>
    </submittedName>
</protein>
<dbReference type="GO" id="GO:0005829">
    <property type="term" value="C:cytosol"/>
    <property type="evidence" value="ECO:0007669"/>
    <property type="project" value="TreeGrafter"/>
</dbReference>
<evidence type="ECO:0000256" key="2">
    <source>
        <dbReference type="ARBA" id="ARBA00023002"/>
    </source>
</evidence>
<keyword evidence="1" id="KW-0521">NADP</keyword>
<dbReference type="PANTHER" id="PTHR48106">
    <property type="entry name" value="QUINONE OXIDOREDUCTASE PIG3-RELATED"/>
    <property type="match status" value="1"/>
</dbReference>
<dbReference type="SUPFAM" id="SSF51735">
    <property type="entry name" value="NAD(P)-binding Rossmann-fold domains"/>
    <property type="match status" value="1"/>
</dbReference>
<dbReference type="Pfam" id="PF08240">
    <property type="entry name" value="ADH_N"/>
    <property type="match status" value="1"/>
</dbReference>
<accession>A0A2T6AGT5</accession>
<dbReference type="InterPro" id="IPR047618">
    <property type="entry name" value="QOR-like"/>
</dbReference>
<dbReference type="InterPro" id="IPR036291">
    <property type="entry name" value="NAD(P)-bd_dom_sf"/>
</dbReference>
<dbReference type="EMBL" id="QBKQ01000002">
    <property type="protein sequence ID" value="PTX42992.1"/>
    <property type="molecule type" value="Genomic_DNA"/>
</dbReference>
<evidence type="ECO:0000259" key="3">
    <source>
        <dbReference type="SMART" id="SM00829"/>
    </source>
</evidence>
<dbReference type="InterPro" id="IPR011032">
    <property type="entry name" value="GroES-like_sf"/>
</dbReference>
<evidence type="ECO:0000313" key="4">
    <source>
        <dbReference type="EMBL" id="PTX42992.1"/>
    </source>
</evidence>
<dbReference type="Gene3D" id="3.40.50.720">
    <property type="entry name" value="NAD(P)-binding Rossmann-like Domain"/>
    <property type="match status" value="1"/>
</dbReference>
<dbReference type="Proteomes" id="UP000244174">
    <property type="component" value="Unassembled WGS sequence"/>
</dbReference>
<dbReference type="GO" id="GO:0003960">
    <property type="term" value="F:quinone reductase (NADPH) activity"/>
    <property type="evidence" value="ECO:0007669"/>
    <property type="project" value="InterPro"/>
</dbReference>
<dbReference type="InterPro" id="IPR013154">
    <property type="entry name" value="ADH-like_N"/>
</dbReference>
<comment type="caution">
    <text evidence="4">The sequence shown here is derived from an EMBL/GenBank/DDBJ whole genome shotgun (WGS) entry which is preliminary data.</text>
</comment>
<dbReference type="Pfam" id="PF00107">
    <property type="entry name" value="ADH_zinc_N"/>
    <property type="match status" value="1"/>
</dbReference>
<evidence type="ECO:0000256" key="1">
    <source>
        <dbReference type="ARBA" id="ARBA00022857"/>
    </source>
</evidence>
<dbReference type="InterPro" id="IPR020843">
    <property type="entry name" value="ER"/>
</dbReference>
<dbReference type="SMART" id="SM00829">
    <property type="entry name" value="PKS_ER"/>
    <property type="match status" value="1"/>
</dbReference>
<sequence length="324" mass="35811">MMNKKMKALTFSNFGGPEVMEYIEVERPVPSKNEVLIETKAIGLNYADIYRRKGNYHLKGKPPYIPGYEAAGVIVESKSERFKVGQRIAFADVPFANAEYIVVPEEHVVPLRDSISFETAASIMLQGLTAHYLANDSYAISADECVLVHAASGGVGQILSQIINFKGGHVIGLTRNEDKLNTILNSGAEYALILDETWKNRVFEIAGPQGVDVVYDSVGITLMDSFDVTRETGTVVFYGMSGGDPKKVDPRMLMDSSKTLTGGDLWGYLKSSEERIKRSNILFDMIEQGNLKIKDPVKFKLSEGRKAHEYLETGQSSSKVLLIP</sequence>
<dbReference type="GO" id="GO:0035925">
    <property type="term" value="F:mRNA 3'-UTR AU-rich region binding"/>
    <property type="evidence" value="ECO:0007669"/>
    <property type="project" value="TreeGrafter"/>
</dbReference>
<dbReference type="CDD" id="cd05286">
    <property type="entry name" value="QOR2"/>
    <property type="match status" value="1"/>
</dbReference>
<dbReference type="RefSeq" id="WP_245889673.1">
    <property type="nucleotide sequence ID" value="NZ_QBKQ01000002.1"/>
</dbReference>